<proteinExistence type="predicted"/>
<comment type="caution">
    <text evidence="2">The sequence shown here is derived from an EMBL/GenBank/DDBJ whole genome shotgun (WGS) entry which is preliminary data.</text>
</comment>
<dbReference type="InterPro" id="IPR011051">
    <property type="entry name" value="RmlC_Cupin_sf"/>
</dbReference>
<dbReference type="SUPFAM" id="SSF51182">
    <property type="entry name" value="RmlC-like cupins"/>
    <property type="match status" value="1"/>
</dbReference>
<reference evidence="2 3" key="1">
    <citation type="submission" date="2018-11" db="EMBL/GenBank/DDBJ databases">
        <title>The genome of Variovorax sp T529.</title>
        <authorList>
            <person name="Gao J."/>
        </authorList>
    </citation>
    <scope>NUCLEOTIDE SEQUENCE [LARGE SCALE GENOMIC DNA]</scope>
    <source>
        <strain evidence="2 3">T529</strain>
    </source>
</reference>
<dbReference type="GO" id="GO:0005976">
    <property type="term" value="P:polysaccharide metabolic process"/>
    <property type="evidence" value="ECO:0007669"/>
    <property type="project" value="InterPro"/>
</dbReference>
<evidence type="ECO:0000313" key="2">
    <source>
        <dbReference type="EMBL" id="RRH87007.1"/>
    </source>
</evidence>
<dbReference type="AlphaFoldDB" id="A0A3P3EL72"/>
<dbReference type="RefSeq" id="WP_124959805.1">
    <property type="nucleotide sequence ID" value="NZ_RQXU01000010.1"/>
</dbReference>
<name>A0A3P3EL72_9BURK</name>
<accession>A0A3P3EL72</accession>
<dbReference type="Pfam" id="PF01050">
    <property type="entry name" value="MannoseP_isomer"/>
    <property type="match status" value="1"/>
</dbReference>
<organism evidence="2 3">
    <name type="scientific">Variovorax beijingensis</name>
    <dbReference type="NCBI Taxonomy" id="2496117"/>
    <lineage>
        <taxon>Bacteria</taxon>
        <taxon>Pseudomonadati</taxon>
        <taxon>Pseudomonadota</taxon>
        <taxon>Betaproteobacteria</taxon>
        <taxon>Burkholderiales</taxon>
        <taxon>Comamonadaceae</taxon>
        <taxon>Variovorax</taxon>
    </lineage>
</organism>
<gene>
    <name evidence="2" type="ORF">EH244_18365</name>
</gene>
<dbReference type="GO" id="GO:0016779">
    <property type="term" value="F:nucleotidyltransferase activity"/>
    <property type="evidence" value="ECO:0007669"/>
    <property type="project" value="InterPro"/>
</dbReference>
<dbReference type="EMBL" id="RQXU01000010">
    <property type="protein sequence ID" value="RRH87007.1"/>
    <property type="molecule type" value="Genomic_DNA"/>
</dbReference>
<dbReference type="InterPro" id="IPR001538">
    <property type="entry name" value="Man6P_isomerase-2_C"/>
</dbReference>
<dbReference type="Proteomes" id="UP000271590">
    <property type="component" value="Unassembled WGS sequence"/>
</dbReference>
<evidence type="ECO:0000259" key="1">
    <source>
        <dbReference type="Pfam" id="PF01050"/>
    </source>
</evidence>
<sequence>MSCIFGGAESRPWLASQQATSRPFLGKVEDLAHVLSSAAELSLQYHHQRAAHWAGVQGRDLGQISNIQHGIPSRRISLYPLKEKHRLTNIGNEELALIEAQGREYPGANDFIRLANTCRRI</sequence>
<evidence type="ECO:0000313" key="3">
    <source>
        <dbReference type="Proteomes" id="UP000271590"/>
    </source>
</evidence>
<feature type="domain" description="Mannose-6-phosphate isomerase type II C-terminal" evidence="1">
    <location>
        <begin position="37"/>
        <end position="115"/>
    </location>
</feature>
<protein>
    <recommendedName>
        <fullName evidence="1">Mannose-6-phosphate isomerase type II C-terminal domain-containing protein</fullName>
    </recommendedName>
</protein>